<keyword evidence="2" id="KW-1185">Reference proteome</keyword>
<dbReference type="Proteomes" id="UP000245626">
    <property type="component" value="Unassembled WGS sequence"/>
</dbReference>
<evidence type="ECO:0000313" key="2">
    <source>
        <dbReference type="Proteomes" id="UP000245626"/>
    </source>
</evidence>
<evidence type="ECO:0000313" key="1">
    <source>
        <dbReference type="EMBL" id="PWN47725.1"/>
    </source>
</evidence>
<sequence>MVANSSLPTPPHSSAPPTDRHLPIQVHQRRRLLGFQEDEDDDDDDDDDDEHGGHDSRWNDRADRKGSRSSASNRTRRTDQLLTGFDRDGALTKEKSPPRQGPMVIPMVANKLDWREDRKKRLGLGEKARSLGPLVSMRSAASPANESNRRRRTEDERGTAEQDPSAPERINSGEQKRGLEILPRRRVADQEGSLDEGARREDGTEAKGEGERTATDEATQRRDRATASTPPISETRGEPTPARETAEQAAIRALLAGEADQDSARQAREDLVIPQPSEQELLQNDLESRPEAPTLDDYAATPIDQFGAALLRGMGWKEGMGAGRRRDGPQRAPEPKRRAALLGLGAKERPSSQGASSSLARPGGSNAPSKSSSRRPERRYVPVIARESAGASRSEQGPSSRRGEETPSSGRSGDGEEAGRDRRRYRSRSPESSRHRHHARDGHGGSERERERERARESHRRRRGDDREDDRDGGRGSRRPEVARSEFPREGRERRDGGDRERERRRGERGSDRDRERERDRERGEGRSGYRDERSRHR</sequence>
<protein>
    <submittedName>
        <fullName evidence="1">Uncharacterized protein</fullName>
    </submittedName>
</protein>
<name>A0ACD0NPH3_9BASI</name>
<gene>
    <name evidence="1" type="ORF">IE53DRAFT_371226</name>
</gene>
<reference evidence="1 2" key="1">
    <citation type="journal article" date="2018" name="Mol. Biol. Evol.">
        <title>Broad Genomic Sampling Reveals a Smut Pathogenic Ancestry of the Fungal Clade Ustilaginomycotina.</title>
        <authorList>
            <person name="Kijpornyongpan T."/>
            <person name="Mondo S.J."/>
            <person name="Barry K."/>
            <person name="Sandor L."/>
            <person name="Lee J."/>
            <person name="Lipzen A."/>
            <person name="Pangilinan J."/>
            <person name="LaButti K."/>
            <person name="Hainaut M."/>
            <person name="Henrissat B."/>
            <person name="Grigoriev I.V."/>
            <person name="Spatafora J.W."/>
            <person name="Aime M.C."/>
        </authorList>
    </citation>
    <scope>NUCLEOTIDE SEQUENCE [LARGE SCALE GENOMIC DNA]</scope>
    <source>
        <strain evidence="1 2">SA 807</strain>
    </source>
</reference>
<dbReference type="EMBL" id="KZ820355">
    <property type="protein sequence ID" value="PWN47725.1"/>
    <property type="molecule type" value="Genomic_DNA"/>
</dbReference>
<organism evidence="1 2">
    <name type="scientific">Violaceomyces palustris</name>
    <dbReference type="NCBI Taxonomy" id="1673888"/>
    <lineage>
        <taxon>Eukaryota</taxon>
        <taxon>Fungi</taxon>
        <taxon>Dikarya</taxon>
        <taxon>Basidiomycota</taxon>
        <taxon>Ustilaginomycotina</taxon>
        <taxon>Ustilaginomycetes</taxon>
        <taxon>Violaceomycetales</taxon>
        <taxon>Violaceomycetaceae</taxon>
        <taxon>Violaceomyces</taxon>
    </lineage>
</organism>
<accession>A0ACD0NPH3</accession>
<proteinExistence type="predicted"/>